<dbReference type="RefSeq" id="WP_128565866.1">
    <property type="nucleotide sequence ID" value="NZ_BPQH01000003.1"/>
</dbReference>
<proteinExistence type="predicted"/>
<feature type="signal peptide" evidence="1">
    <location>
        <begin position="1"/>
        <end position="24"/>
    </location>
</feature>
<protein>
    <recommendedName>
        <fullName evidence="4">DUF3617 family protein</fullName>
    </recommendedName>
</protein>
<evidence type="ECO:0008006" key="4">
    <source>
        <dbReference type="Google" id="ProtNLM"/>
    </source>
</evidence>
<evidence type="ECO:0000313" key="2">
    <source>
        <dbReference type="EMBL" id="GJD48392.1"/>
    </source>
</evidence>
<dbReference type="InterPro" id="IPR022061">
    <property type="entry name" value="DUF3617"/>
</dbReference>
<sequence length="156" mass="15610">MGIGRGIAAAGLIAAGAAAAPARAGEPVSLRPGAYEVEVRLALPHVEDAAPRKVTRICLDGSDPGGARGLSVLGDNNPLARCPATPPHREGEALTFAIVCAGRNEAQGSAAYVLAPEAFRGRIAMRLGGKNMTMTEVQAGHRVGACEAGPGAAPGP</sequence>
<reference evidence="2" key="2">
    <citation type="submission" date="2021-08" db="EMBL/GenBank/DDBJ databases">
        <authorList>
            <person name="Tani A."/>
            <person name="Ola A."/>
            <person name="Ogura Y."/>
            <person name="Katsura K."/>
            <person name="Hayashi T."/>
        </authorList>
    </citation>
    <scope>NUCLEOTIDE SEQUENCE</scope>
    <source>
        <strain evidence="2">KCTC 52305</strain>
    </source>
</reference>
<keyword evidence="3" id="KW-1185">Reference proteome</keyword>
<dbReference type="Proteomes" id="UP001055167">
    <property type="component" value="Unassembled WGS sequence"/>
</dbReference>
<gene>
    <name evidence="2" type="ORF">OPKNFCMD_1110</name>
</gene>
<evidence type="ECO:0000313" key="3">
    <source>
        <dbReference type="Proteomes" id="UP001055167"/>
    </source>
</evidence>
<dbReference type="Pfam" id="PF12276">
    <property type="entry name" value="DUF3617"/>
    <property type="match status" value="1"/>
</dbReference>
<dbReference type="EMBL" id="BPQH01000003">
    <property type="protein sequence ID" value="GJD48392.1"/>
    <property type="molecule type" value="Genomic_DNA"/>
</dbReference>
<reference evidence="2" key="1">
    <citation type="journal article" date="2021" name="Front. Microbiol.">
        <title>Comprehensive Comparative Genomics and Phenotyping of Methylobacterium Species.</title>
        <authorList>
            <person name="Alessa O."/>
            <person name="Ogura Y."/>
            <person name="Fujitani Y."/>
            <person name="Takami H."/>
            <person name="Hayashi T."/>
            <person name="Sahin N."/>
            <person name="Tani A."/>
        </authorList>
    </citation>
    <scope>NUCLEOTIDE SEQUENCE</scope>
    <source>
        <strain evidence="2">KCTC 52305</strain>
    </source>
</reference>
<keyword evidence="1" id="KW-0732">Signal</keyword>
<feature type="chain" id="PRO_5047519151" description="DUF3617 family protein" evidence="1">
    <location>
        <begin position="25"/>
        <end position="156"/>
    </location>
</feature>
<organism evidence="2 3">
    <name type="scientific">Methylobacterium crusticola</name>
    <dbReference type="NCBI Taxonomy" id="1697972"/>
    <lineage>
        <taxon>Bacteria</taxon>
        <taxon>Pseudomonadati</taxon>
        <taxon>Pseudomonadota</taxon>
        <taxon>Alphaproteobacteria</taxon>
        <taxon>Hyphomicrobiales</taxon>
        <taxon>Methylobacteriaceae</taxon>
        <taxon>Methylobacterium</taxon>
    </lineage>
</organism>
<evidence type="ECO:0000256" key="1">
    <source>
        <dbReference type="SAM" id="SignalP"/>
    </source>
</evidence>
<accession>A0ABQ4QT73</accession>
<comment type="caution">
    <text evidence="2">The sequence shown here is derived from an EMBL/GenBank/DDBJ whole genome shotgun (WGS) entry which is preliminary data.</text>
</comment>
<name>A0ABQ4QT73_9HYPH</name>